<evidence type="ECO:0000256" key="5">
    <source>
        <dbReference type="ARBA" id="ARBA00023180"/>
    </source>
</evidence>
<keyword evidence="7" id="KW-1185">Reference proteome</keyword>
<dbReference type="EMBL" id="JARBDR010000919">
    <property type="protein sequence ID" value="KAJ8300898.1"/>
    <property type="molecule type" value="Genomic_DNA"/>
</dbReference>
<protein>
    <recommendedName>
        <fullName evidence="8">Lysosomal Pro-X carboxypeptidase</fullName>
    </recommendedName>
</protein>
<evidence type="ECO:0000256" key="3">
    <source>
        <dbReference type="ARBA" id="ARBA00022729"/>
    </source>
</evidence>
<evidence type="ECO:0000313" key="7">
    <source>
        <dbReference type="Proteomes" id="UP001217089"/>
    </source>
</evidence>
<dbReference type="Pfam" id="PF05577">
    <property type="entry name" value="Peptidase_S28"/>
    <property type="match status" value="2"/>
</dbReference>
<dbReference type="SUPFAM" id="SSF53474">
    <property type="entry name" value="alpha/beta-Hydrolases"/>
    <property type="match status" value="1"/>
</dbReference>
<proteinExistence type="inferred from homology"/>
<organism evidence="6 7">
    <name type="scientific">Tegillarca granosa</name>
    <name type="common">Malaysian cockle</name>
    <name type="synonym">Anadara granosa</name>
    <dbReference type="NCBI Taxonomy" id="220873"/>
    <lineage>
        <taxon>Eukaryota</taxon>
        <taxon>Metazoa</taxon>
        <taxon>Spiralia</taxon>
        <taxon>Lophotrochozoa</taxon>
        <taxon>Mollusca</taxon>
        <taxon>Bivalvia</taxon>
        <taxon>Autobranchia</taxon>
        <taxon>Pteriomorphia</taxon>
        <taxon>Arcoida</taxon>
        <taxon>Arcoidea</taxon>
        <taxon>Arcidae</taxon>
        <taxon>Tegillarca</taxon>
    </lineage>
</organism>
<evidence type="ECO:0000313" key="6">
    <source>
        <dbReference type="EMBL" id="KAJ8300898.1"/>
    </source>
</evidence>
<name>A0ABQ9ECB7_TEGGR</name>
<keyword evidence="4" id="KW-0378">Hydrolase</keyword>
<dbReference type="PANTHER" id="PTHR11010:SF107">
    <property type="entry name" value="DIPEPTIDYL PEPTIDASE 2"/>
    <property type="match status" value="1"/>
</dbReference>
<comment type="similarity">
    <text evidence="1">Belongs to the peptidase S28 family.</text>
</comment>
<keyword evidence="3" id="KW-0732">Signal</keyword>
<dbReference type="PANTHER" id="PTHR11010">
    <property type="entry name" value="PROTEASE S28 PRO-X CARBOXYPEPTIDASE-RELATED"/>
    <property type="match status" value="1"/>
</dbReference>
<dbReference type="Proteomes" id="UP001217089">
    <property type="component" value="Unassembled WGS sequence"/>
</dbReference>
<dbReference type="InterPro" id="IPR029058">
    <property type="entry name" value="AB_hydrolase_fold"/>
</dbReference>
<sequence>MPFGNNSFNHPYVGLLTIEQAMGDYAYLINKLKETLNATKCPVITFGGSYGGMLSAYMRFKYPNLVSGSIAASAPIFLLSTNAKRDFFFEDVSNSSLGYQKLSEVFQTCKTLTTESEYNHLLGWIRNSFTNLAMFDYPYPTSFIYIMKNNNPLYGLAQAAGLFYNGTDGKLKCFDIFTDFVECADPTGCGVGPTSWAWDFQACTEVSLVSGSNNVTDMFPEMPFTPEIRQEYCKKRWNVTPRQDWKSIQFWGKDISSASNIVFSNGDLDPWRRGGVLSSSNPNVATILIKGGAHHLDLRGHNPKDPATVVQARATEKAYIHKWIKSHWNTINKEKSLYEKIKTWLVWLLFHY</sequence>
<gene>
    <name evidence="6" type="ORF">KUTeg_022417</name>
</gene>
<evidence type="ECO:0000256" key="1">
    <source>
        <dbReference type="ARBA" id="ARBA00011079"/>
    </source>
</evidence>
<evidence type="ECO:0008006" key="8">
    <source>
        <dbReference type="Google" id="ProtNLM"/>
    </source>
</evidence>
<reference evidence="6 7" key="1">
    <citation type="submission" date="2022-12" db="EMBL/GenBank/DDBJ databases">
        <title>Chromosome-level genome of Tegillarca granosa.</title>
        <authorList>
            <person name="Kim J."/>
        </authorList>
    </citation>
    <scope>NUCLEOTIDE SEQUENCE [LARGE SCALE GENOMIC DNA]</scope>
    <source>
        <strain evidence="6">Teg-2019</strain>
        <tissue evidence="6">Adductor muscle</tissue>
    </source>
</reference>
<dbReference type="InterPro" id="IPR008758">
    <property type="entry name" value="Peptidase_S28"/>
</dbReference>
<comment type="caution">
    <text evidence="6">The sequence shown here is derived from an EMBL/GenBank/DDBJ whole genome shotgun (WGS) entry which is preliminary data.</text>
</comment>
<keyword evidence="5" id="KW-0325">Glycoprotein</keyword>
<accession>A0ABQ9ECB7</accession>
<evidence type="ECO:0000256" key="4">
    <source>
        <dbReference type="ARBA" id="ARBA00022801"/>
    </source>
</evidence>
<dbReference type="Gene3D" id="3.40.50.1820">
    <property type="entry name" value="alpha/beta hydrolase"/>
    <property type="match status" value="2"/>
</dbReference>
<keyword evidence="2" id="KW-0645">Protease</keyword>
<evidence type="ECO:0000256" key="2">
    <source>
        <dbReference type="ARBA" id="ARBA00022670"/>
    </source>
</evidence>